<reference evidence="1 2" key="1">
    <citation type="journal article" date="2023" name="BMC Biotechnol.">
        <title>Vitis rotundifolia cv Carlos genome sequencing.</title>
        <authorList>
            <person name="Huff M."/>
            <person name="Hulse-Kemp A."/>
            <person name="Scheffler B."/>
            <person name="Youngblood R."/>
            <person name="Simpson S."/>
            <person name="Babiker E."/>
            <person name="Staton M."/>
        </authorList>
    </citation>
    <scope>NUCLEOTIDE SEQUENCE [LARGE SCALE GENOMIC DNA]</scope>
    <source>
        <tissue evidence="1">Leaf</tissue>
    </source>
</reference>
<accession>A0AA39AFI5</accession>
<dbReference type="PANTHER" id="PTHR33978:SF18">
    <property type="entry name" value="OS01G0656300 PROTEIN"/>
    <property type="match status" value="1"/>
</dbReference>
<evidence type="ECO:0000313" key="2">
    <source>
        <dbReference type="Proteomes" id="UP001168098"/>
    </source>
</evidence>
<dbReference type="EMBL" id="JARBHA010000002">
    <property type="protein sequence ID" value="KAJ9706137.1"/>
    <property type="molecule type" value="Genomic_DNA"/>
</dbReference>
<dbReference type="AlphaFoldDB" id="A0AA39AFI5"/>
<name>A0AA39AFI5_VITRO</name>
<evidence type="ECO:0000313" key="1">
    <source>
        <dbReference type="EMBL" id="KAJ9706137.1"/>
    </source>
</evidence>
<organism evidence="1 2">
    <name type="scientific">Vitis rotundifolia</name>
    <name type="common">Muscadine grape</name>
    <dbReference type="NCBI Taxonomy" id="103349"/>
    <lineage>
        <taxon>Eukaryota</taxon>
        <taxon>Viridiplantae</taxon>
        <taxon>Streptophyta</taxon>
        <taxon>Embryophyta</taxon>
        <taxon>Tracheophyta</taxon>
        <taxon>Spermatophyta</taxon>
        <taxon>Magnoliopsida</taxon>
        <taxon>eudicotyledons</taxon>
        <taxon>Gunneridae</taxon>
        <taxon>Pentapetalae</taxon>
        <taxon>rosids</taxon>
        <taxon>Vitales</taxon>
        <taxon>Vitaceae</taxon>
        <taxon>Viteae</taxon>
        <taxon>Vitis</taxon>
    </lineage>
</organism>
<comment type="caution">
    <text evidence="1">The sequence shown here is derived from an EMBL/GenBank/DDBJ whole genome shotgun (WGS) entry which is preliminary data.</text>
</comment>
<protein>
    <submittedName>
        <fullName evidence="1">Uncharacterized protein</fullName>
    </submittedName>
</protein>
<dbReference type="Proteomes" id="UP001168098">
    <property type="component" value="Unassembled WGS sequence"/>
</dbReference>
<dbReference type="PANTHER" id="PTHR33978">
    <property type="entry name" value="SERINE/THREONINE-KINASE"/>
    <property type="match status" value="1"/>
</dbReference>
<keyword evidence="2" id="KW-1185">Reference proteome</keyword>
<gene>
    <name evidence="1" type="ORF">PVL29_001614</name>
</gene>
<proteinExistence type="predicted"/>
<sequence>MKKAGEGGIIWESWDCGSPLYDSFEVASVGHLIERHALALVSPGGSMRFPATVSKVSGERSGEKMEVEVGILSKFLGMWKRTGKNSKRVKGGFYGFCISVGLRKK</sequence>